<dbReference type="Proteomes" id="UP000198769">
    <property type="component" value="Unassembled WGS sequence"/>
</dbReference>
<gene>
    <name evidence="1" type="ORF">SAMN05421594_4826</name>
</gene>
<evidence type="ECO:0000313" key="2">
    <source>
        <dbReference type="Proteomes" id="UP000198769"/>
    </source>
</evidence>
<organism evidence="1 2">
    <name type="scientific">Chryseobacterium oleae</name>
    <dbReference type="NCBI Taxonomy" id="491207"/>
    <lineage>
        <taxon>Bacteria</taxon>
        <taxon>Pseudomonadati</taxon>
        <taxon>Bacteroidota</taxon>
        <taxon>Flavobacteriia</taxon>
        <taxon>Flavobacteriales</taxon>
        <taxon>Weeksellaceae</taxon>
        <taxon>Chryseobacterium group</taxon>
        <taxon>Chryseobacterium</taxon>
    </lineage>
</organism>
<sequence>MLSKNFTKAEFVLNNEKQYQLEYGKDEIGEGSNLTIERKKENGEFETVQANITRLNDRIFIKWSEPFDGRLIFEN</sequence>
<reference evidence="2" key="1">
    <citation type="submission" date="2016-10" db="EMBL/GenBank/DDBJ databases">
        <authorList>
            <person name="Varghese N."/>
            <person name="Submissions S."/>
        </authorList>
    </citation>
    <scope>NUCLEOTIDE SEQUENCE [LARGE SCALE GENOMIC DNA]</scope>
    <source>
        <strain evidence="2">DSM 25575</strain>
    </source>
</reference>
<protein>
    <recommendedName>
        <fullName evidence="3">Glutathione synthase</fullName>
    </recommendedName>
</protein>
<keyword evidence="2" id="KW-1185">Reference proteome</keyword>
<accession>A0A1I5D630</accession>
<evidence type="ECO:0008006" key="3">
    <source>
        <dbReference type="Google" id="ProtNLM"/>
    </source>
</evidence>
<dbReference type="AlphaFoldDB" id="A0A1I5D630"/>
<dbReference type="EMBL" id="FOVD01000012">
    <property type="protein sequence ID" value="SFN94660.1"/>
    <property type="molecule type" value="Genomic_DNA"/>
</dbReference>
<dbReference type="OrthoDB" id="1272128at2"/>
<evidence type="ECO:0000313" key="1">
    <source>
        <dbReference type="EMBL" id="SFN94660.1"/>
    </source>
</evidence>
<dbReference type="RefSeq" id="WP_090027772.1">
    <property type="nucleotide sequence ID" value="NZ_FOVD01000012.1"/>
</dbReference>
<name>A0A1I5D630_CHROL</name>
<proteinExistence type="predicted"/>